<evidence type="ECO:0000256" key="1">
    <source>
        <dbReference type="SAM" id="MobiDB-lite"/>
    </source>
</evidence>
<name>A0A7J5DNC3_9ACTN</name>
<dbReference type="Gene3D" id="3.40.50.300">
    <property type="entry name" value="P-loop containing nucleotide triphosphate hydrolases"/>
    <property type="match status" value="1"/>
</dbReference>
<evidence type="ECO:0000259" key="2">
    <source>
        <dbReference type="SMART" id="SM00382"/>
    </source>
</evidence>
<dbReference type="GO" id="GO:0005524">
    <property type="term" value="F:ATP binding"/>
    <property type="evidence" value="ECO:0007669"/>
    <property type="project" value="InterPro"/>
</dbReference>
<evidence type="ECO:0000313" key="3">
    <source>
        <dbReference type="EMBL" id="KAB1990218.1"/>
    </source>
</evidence>
<dbReference type="InterPro" id="IPR003593">
    <property type="entry name" value="AAA+_ATPase"/>
</dbReference>
<feature type="domain" description="AAA+ ATPase" evidence="2">
    <location>
        <begin position="80"/>
        <end position="226"/>
    </location>
</feature>
<accession>A0A7J5DNC3</accession>
<sequence length="433" mass="45003">MDGRASGVLRRGVRRRGRARRARLPGRALLLSADGTAPTASTAPAGPLAAADDLNRRLGTHRTEPAANPQLEALALAVTANQPVLLWGEPGIGKSAALEQLAAGLGLPLETVIASVHEPSDFAGLPIVGDDPATTGVPMAPPDWAVRLARAGQGLLFFDELSSAPPAVQAALLRVVLERRVGSLVLPEAVRIVAAANPPSSAADGWHLSPPLANRFVHLEWTHDSRTVARGMAGTWPEVAVPVVGAAKVPGAVARARGAISGFLTARPGLVHHIPGDAESRGRSWPSPRTWEMALRLLATGYAAGVGREALAAALTGALGDGAGLELLSYLEHLDLPDPDRVLADPDAFALPDRGDRQLAFLIAVVAAVQSDLTRPRWEAGWAVLAKAVDAGVPDVAARAATDLASMRQLDWPVPPGIDGFLDLLQMSGALGR</sequence>
<reference evidence="3 4" key="1">
    <citation type="submission" date="2019-09" db="EMBL/GenBank/DDBJ databases">
        <title>Isolation and identification of active actinomycetes.</title>
        <authorList>
            <person name="Yu Z."/>
            <person name="Han C."/>
            <person name="Yu B."/>
        </authorList>
    </citation>
    <scope>NUCLEOTIDE SEQUENCE [LARGE SCALE GENOMIC DNA]</scope>
    <source>
        <strain evidence="3 4">NEAU-H2</strain>
    </source>
</reference>
<feature type="compositionally biased region" description="Low complexity" evidence="1">
    <location>
        <begin position="1"/>
        <end position="10"/>
    </location>
</feature>
<proteinExistence type="predicted"/>
<feature type="compositionally biased region" description="Basic residues" evidence="1">
    <location>
        <begin position="11"/>
        <end position="21"/>
    </location>
</feature>
<dbReference type="SUPFAM" id="SSF52540">
    <property type="entry name" value="P-loop containing nucleoside triphosphate hydrolases"/>
    <property type="match status" value="1"/>
</dbReference>
<dbReference type="EMBL" id="WBKG01000002">
    <property type="protein sequence ID" value="KAB1990218.1"/>
    <property type="molecule type" value="Genomic_DNA"/>
</dbReference>
<dbReference type="Pfam" id="PF07728">
    <property type="entry name" value="AAA_5"/>
    <property type="match status" value="1"/>
</dbReference>
<gene>
    <name evidence="3" type="ORF">F8144_04000</name>
</gene>
<organism evidence="3 4">
    <name type="scientific">Streptomyces triticiradicis</name>
    <dbReference type="NCBI Taxonomy" id="2651189"/>
    <lineage>
        <taxon>Bacteria</taxon>
        <taxon>Bacillati</taxon>
        <taxon>Actinomycetota</taxon>
        <taxon>Actinomycetes</taxon>
        <taxon>Kitasatosporales</taxon>
        <taxon>Streptomycetaceae</taxon>
        <taxon>Streptomyces</taxon>
    </lineage>
</organism>
<dbReference type="InterPro" id="IPR027417">
    <property type="entry name" value="P-loop_NTPase"/>
</dbReference>
<dbReference type="Proteomes" id="UP000442990">
    <property type="component" value="Unassembled WGS sequence"/>
</dbReference>
<dbReference type="SMART" id="SM00382">
    <property type="entry name" value="AAA"/>
    <property type="match status" value="1"/>
</dbReference>
<feature type="region of interest" description="Disordered" evidence="1">
    <location>
        <begin position="1"/>
        <end position="21"/>
    </location>
</feature>
<dbReference type="InterPro" id="IPR011704">
    <property type="entry name" value="ATPase_dyneun-rel_AAA"/>
</dbReference>
<dbReference type="CDD" id="cd00009">
    <property type="entry name" value="AAA"/>
    <property type="match status" value="1"/>
</dbReference>
<dbReference type="GO" id="GO:0016887">
    <property type="term" value="F:ATP hydrolysis activity"/>
    <property type="evidence" value="ECO:0007669"/>
    <property type="project" value="InterPro"/>
</dbReference>
<keyword evidence="4" id="KW-1185">Reference proteome</keyword>
<comment type="caution">
    <text evidence="3">The sequence shown here is derived from an EMBL/GenBank/DDBJ whole genome shotgun (WGS) entry which is preliminary data.</text>
</comment>
<dbReference type="AlphaFoldDB" id="A0A7J5DNC3"/>
<evidence type="ECO:0000313" key="4">
    <source>
        <dbReference type="Proteomes" id="UP000442990"/>
    </source>
</evidence>
<protein>
    <submittedName>
        <fullName evidence="3">AAA domain-containing protein</fullName>
    </submittedName>
</protein>